<dbReference type="InterPro" id="IPR006311">
    <property type="entry name" value="TAT_signal"/>
</dbReference>
<sequence>MQHKGLAVASGISRRTVMKGAAWSLPVIAIAGAAPASAVSGCVPTGGVLYFVGLGDRGAATGPVTAELYDCDGVAATADVVSQQNSELVLLDNATGTWWFRDSAAQNGCGKVWRVAGTPPIESIWAGQFGIDANGNVYQATMPTNGSFATTTATPITGASNIVQVYDSDGTGTTYALDAGGAVWRLSGSTWRPLLAPDGTQLVIDSMADSDEVRGNPVFISATGQVWTARPGARAEALPQGGPTAPDDVVEVVGNLSTFHPGALYARDSNGALWSWNGSAWRKVTDGPVTHLTYSYNDSAMYVEGGEMYYVATPSATPQQYTNLPAGFDPNMIVDTVQRNGPNEGWWAQLSDGTWWGSTNATSGVFQVVGTPGNTVTQITADGFALAGTPAGCEEPEPACIPLAERDKYQAVISTTPQTAGFPNVAASGTPHYDVPLNTHVVVENVYQNTGTEPWPVGTQIWVELSGNQRDLHAQIVGTSGTYASALGTPVYDEVPGGSSDPYGTRYVYTTVGEVPPGASITVTWEFWASTMNAWNGFYTLARVIIPPELSCENNGTSILRRLSVTGNVGGTTPAWYYVVRT</sequence>
<organism evidence="1 2">
    <name type="scientific">Microbacterium esteraromaticum</name>
    <dbReference type="NCBI Taxonomy" id="57043"/>
    <lineage>
        <taxon>Bacteria</taxon>
        <taxon>Bacillati</taxon>
        <taxon>Actinomycetota</taxon>
        <taxon>Actinomycetes</taxon>
        <taxon>Micrococcales</taxon>
        <taxon>Microbacteriaceae</taxon>
        <taxon>Microbacterium</taxon>
    </lineage>
</organism>
<dbReference type="PROSITE" id="PS51318">
    <property type="entry name" value="TAT"/>
    <property type="match status" value="1"/>
</dbReference>
<protein>
    <submittedName>
        <fullName evidence="1">Uncharacterized protein</fullName>
    </submittedName>
</protein>
<dbReference type="EMBL" id="CP043732">
    <property type="protein sequence ID" value="QMU97310.1"/>
    <property type="molecule type" value="Genomic_DNA"/>
</dbReference>
<name>A0A7D7WIM0_9MICO</name>
<gene>
    <name evidence="1" type="ORF">FVO59_08820</name>
</gene>
<dbReference type="Proteomes" id="UP000515708">
    <property type="component" value="Chromosome"/>
</dbReference>
<reference evidence="1 2" key="1">
    <citation type="journal article" date="2020" name="Front. Microbiol.">
        <title>Design of Bacterial Strain-Specific qPCR Assays Using NGS Data and Publicly Available Resources and Its Application to Track Biocontrol Strains.</title>
        <authorList>
            <person name="Hernandez I."/>
            <person name="Sant C."/>
            <person name="Martinez R."/>
            <person name="Fernandez C."/>
        </authorList>
    </citation>
    <scope>NUCLEOTIDE SEQUENCE [LARGE SCALE GENOMIC DNA]</scope>
    <source>
        <strain evidence="1 2">B24</strain>
    </source>
</reference>
<evidence type="ECO:0000313" key="2">
    <source>
        <dbReference type="Proteomes" id="UP000515708"/>
    </source>
</evidence>
<dbReference type="AlphaFoldDB" id="A0A7D7WIM0"/>
<proteinExistence type="predicted"/>
<evidence type="ECO:0000313" key="1">
    <source>
        <dbReference type="EMBL" id="QMU97310.1"/>
    </source>
</evidence>
<accession>A0A7D7WIM0</accession>